<proteinExistence type="predicted"/>
<dbReference type="PROSITE" id="PS51078">
    <property type="entry name" value="ICLR_ED"/>
    <property type="match status" value="1"/>
</dbReference>
<dbReference type="InterPro" id="IPR036390">
    <property type="entry name" value="WH_DNA-bd_sf"/>
</dbReference>
<dbReference type="Pfam" id="PF09339">
    <property type="entry name" value="HTH_IclR"/>
    <property type="match status" value="1"/>
</dbReference>
<dbReference type="PANTHER" id="PTHR30136:SF8">
    <property type="entry name" value="TRANSCRIPTIONAL REGULATORY PROTEIN"/>
    <property type="match status" value="1"/>
</dbReference>
<reference evidence="6" key="2">
    <citation type="submission" date="2019-08" db="EMBL/GenBank/DDBJ databases">
        <title>Investigation of anaerobic lignin degradation for improved lignocellulosic biofuels.</title>
        <authorList>
            <person name="Deangelis K.PhD."/>
        </authorList>
    </citation>
    <scope>NUCLEOTIDE SEQUENCE [LARGE SCALE GENOMIC DNA]</scope>
    <source>
        <strain evidence="6">128R</strain>
    </source>
</reference>
<dbReference type="GO" id="GO:0045892">
    <property type="term" value="P:negative regulation of DNA-templated transcription"/>
    <property type="evidence" value="ECO:0007669"/>
    <property type="project" value="TreeGrafter"/>
</dbReference>
<evidence type="ECO:0000259" key="4">
    <source>
        <dbReference type="PROSITE" id="PS51077"/>
    </source>
</evidence>
<dbReference type="AlphaFoldDB" id="A0A559TA74"/>
<dbReference type="InterPro" id="IPR036388">
    <property type="entry name" value="WH-like_DNA-bd_sf"/>
</dbReference>
<organism evidence="6">
    <name type="scientific">Serratia fonticola</name>
    <dbReference type="NCBI Taxonomy" id="47917"/>
    <lineage>
        <taxon>Bacteria</taxon>
        <taxon>Pseudomonadati</taxon>
        <taxon>Pseudomonadota</taxon>
        <taxon>Gammaproteobacteria</taxon>
        <taxon>Enterobacterales</taxon>
        <taxon>Yersiniaceae</taxon>
        <taxon>Serratia</taxon>
    </lineage>
</organism>
<dbReference type="SUPFAM" id="SSF55781">
    <property type="entry name" value="GAF domain-like"/>
    <property type="match status" value="1"/>
</dbReference>
<comment type="caution">
    <text evidence="6">The sequence shown here is derived from an EMBL/GenBank/DDBJ whole genome shotgun (WGS) entry which is preliminary data.</text>
</comment>
<accession>A0A559TA74</accession>
<dbReference type="Gene3D" id="1.10.10.10">
    <property type="entry name" value="Winged helix-like DNA-binding domain superfamily/Winged helix DNA-binding domain"/>
    <property type="match status" value="1"/>
</dbReference>
<dbReference type="InterPro" id="IPR005471">
    <property type="entry name" value="Tscrpt_reg_IclR_N"/>
</dbReference>
<keyword evidence="3" id="KW-0804">Transcription</keyword>
<protein>
    <submittedName>
        <fullName evidence="6">IclR family transcriptional regulator</fullName>
    </submittedName>
</protein>
<feature type="domain" description="HTH iclR-type" evidence="4">
    <location>
        <begin position="7"/>
        <end position="69"/>
    </location>
</feature>
<dbReference type="SMART" id="SM00346">
    <property type="entry name" value="HTH_ICLR"/>
    <property type="match status" value="1"/>
</dbReference>
<dbReference type="EMBL" id="VISQ01000001">
    <property type="protein sequence ID" value="TVZ71470.1"/>
    <property type="molecule type" value="Genomic_DNA"/>
</dbReference>
<dbReference type="SUPFAM" id="SSF46785">
    <property type="entry name" value="Winged helix' DNA-binding domain"/>
    <property type="match status" value="1"/>
</dbReference>
<evidence type="ECO:0000313" key="6">
    <source>
        <dbReference type="EMBL" id="TVZ71470.1"/>
    </source>
</evidence>
<dbReference type="InterPro" id="IPR014757">
    <property type="entry name" value="Tscrpt_reg_IclR_C"/>
</dbReference>
<sequence length="230" mass="25249">MSEVQGVNSVDIAITVLESVMALGGNARASDIAKHSGLSKSRLHKYLVSLCRNQMLYQEQENSRYSLGSKLLTLATAAGKQQTLAAIINNALCELRDELNYSTGWAVRQGNGVLLTHYNRSHKNIDIDYLENTPAPMNASAAGYAYQAFDPSVTPVLEAEDLEKIRQQGYAVRYNPTEGIPGARAIACPIYSKDRTLLGMAITMGFIPDDETEIVRLANRLMEKVKTIPL</sequence>
<dbReference type="InterPro" id="IPR029016">
    <property type="entry name" value="GAF-like_dom_sf"/>
</dbReference>
<dbReference type="PROSITE" id="PS51077">
    <property type="entry name" value="HTH_ICLR"/>
    <property type="match status" value="1"/>
</dbReference>
<keyword evidence="2" id="KW-0238">DNA-binding</keyword>
<feature type="domain" description="IclR-ED" evidence="5">
    <location>
        <begin position="70"/>
        <end position="230"/>
    </location>
</feature>
<dbReference type="OrthoDB" id="6687062at2"/>
<evidence type="ECO:0000256" key="2">
    <source>
        <dbReference type="ARBA" id="ARBA00023125"/>
    </source>
</evidence>
<evidence type="ECO:0000256" key="1">
    <source>
        <dbReference type="ARBA" id="ARBA00023015"/>
    </source>
</evidence>
<dbReference type="GO" id="GO:0003700">
    <property type="term" value="F:DNA-binding transcription factor activity"/>
    <property type="evidence" value="ECO:0007669"/>
    <property type="project" value="TreeGrafter"/>
</dbReference>
<dbReference type="InterPro" id="IPR050707">
    <property type="entry name" value="HTH_MetabolicPath_Reg"/>
</dbReference>
<reference evidence="6" key="1">
    <citation type="submission" date="2019-06" db="EMBL/GenBank/DDBJ databases">
        <authorList>
            <person name="Deangelis K."/>
            <person name="Huntemann M."/>
            <person name="Clum A."/>
            <person name="Pillay M."/>
            <person name="Palaniappan K."/>
            <person name="Varghese N."/>
            <person name="Mikhailova N."/>
            <person name="Stamatis D."/>
            <person name="Reddy T."/>
            <person name="Daum C."/>
            <person name="Shapiro N."/>
            <person name="Ivanova N."/>
            <person name="Kyrpides N."/>
            <person name="Woyke T."/>
        </authorList>
    </citation>
    <scope>NUCLEOTIDE SEQUENCE [LARGE SCALE GENOMIC DNA]</scope>
    <source>
        <strain evidence="6">128R</strain>
    </source>
</reference>
<name>A0A559TA74_SERFO</name>
<gene>
    <name evidence="6" type="ORF">FHU10_4098</name>
</gene>
<dbReference type="Gene3D" id="3.30.450.40">
    <property type="match status" value="1"/>
</dbReference>
<dbReference type="GO" id="GO:0003677">
    <property type="term" value="F:DNA binding"/>
    <property type="evidence" value="ECO:0007669"/>
    <property type="project" value="UniProtKB-KW"/>
</dbReference>
<dbReference type="PANTHER" id="PTHR30136">
    <property type="entry name" value="HELIX-TURN-HELIX TRANSCRIPTIONAL REGULATOR, ICLR FAMILY"/>
    <property type="match status" value="1"/>
</dbReference>
<keyword evidence="1" id="KW-0805">Transcription regulation</keyword>
<evidence type="ECO:0000259" key="5">
    <source>
        <dbReference type="PROSITE" id="PS51078"/>
    </source>
</evidence>
<evidence type="ECO:0000256" key="3">
    <source>
        <dbReference type="ARBA" id="ARBA00023163"/>
    </source>
</evidence>